<accession>A0ABR2LGR7</accession>
<keyword evidence="3" id="KW-1185">Reference proteome</keyword>
<protein>
    <submittedName>
        <fullName evidence="2">Uncharacterized protein</fullName>
    </submittedName>
</protein>
<feature type="region of interest" description="Disordered" evidence="1">
    <location>
        <begin position="55"/>
        <end position="75"/>
    </location>
</feature>
<evidence type="ECO:0000256" key="1">
    <source>
        <dbReference type="SAM" id="MobiDB-lite"/>
    </source>
</evidence>
<gene>
    <name evidence="2" type="ORF">KSP40_PGU004659</name>
</gene>
<sequence length="114" mass="13105">MREGTITNFVELSRQFTDQFVANRRIVRDLSHLSAFDRMKENLLRTSFAASPQRYVNSGRRPRTSQRRIPWRTPPQQLLFIPHEGNCAQLSRSCSPGRGPDSGRQGHRNTLPSV</sequence>
<proteinExistence type="predicted"/>
<dbReference type="Proteomes" id="UP001412067">
    <property type="component" value="Unassembled WGS sequence"/>
</dbReference>
<feature type="compositionally biased region" description="Basic residues" evidence="1">
    <location>
        <begin position="60"/>
        <end position="70"/>
    </location>
</feature>
<evidence type="ECO:0000313" key="2">
    <source>
        <dbReference type="EMBL" id="KAK8940246.1"/>
    </source>
</evidence>
<reference evidence="2 3" key="1">
    <citation type="journal article" date="2022" name="Nat. Plants">
        <title>Genomes of leafy and leafless Platanthera orchids illuminate the evolution of mycoheterotrophy.</title>
        <authorList>
            <person name="Li M.H."/>
            <person name="Liu K.W."/>
            <person name="Li Z."/>
            <person name="Lu H.C."/>
            <person name="Ye Q.L."/>
            <person name="Zhang D."/>
            <person name="Wang J.Y."/>
            <person name="Li Y.F."/>
            <person name="Zhong Z.M."/>
            <person name="Liu X."/>
            <person name="Yu X."/>
            <person name="Liu D.K."/>
            <person name="Tu X.D."/>
            <person name="Liu B."/>
            <person name="Hao Y."/>
            <person name="Liao X.Y."/>
            <person name="Jiang Y.T."/>
            <person name="Sun W.H."/>
            <person name="Chen J."/>
            <person name="Chen Y.Q."/>
            <person name="Ai Y."/>
            <person name="Zhai J.W."/>
            <person name="Wu S.S."/>
            <person name="Zhou Z."/>
            <person name="Hsiao Y.Y."/>
            <person name="Wu W.L."/>
            <person name="Chen Y.Y."/>
            <person name="Lin Y.F."/>
            <person name="Hsu J.L."/>
            <person name="Li C.Y."/>
            <person name="Wang Z.W."/>
            <person name="Zhao X."/>
            <person name="Zhong W.Y."/>
            <person name="Ma X.K."/>
            <person name="Ma L."/>
            <person name="Huang J."/>
            <person name="Chen G.Z."/>
            <person name="Huang M.Z."/>
            <person name="Huang L."/>
            <person name="Peng D.H."/>
            <person name="Luo Y.B."/>
            <person name="Zou S.Q."/>
            <person name="Chen S.P."/>
            <person name="Lan S."/>
            <person name="Tsai W.C."/>
            <person name="Van de Peer Y."/>
            <person name="Liu Z.J."/>
        </authorList>
    </citation>
    <scope>NUCLEOTIDE SEQUENCE [LARGE SCALE GENOMIC DNA]</scope>
    <source>
        <strain evidence="2">Lor288</strain>
    </source>
</reference>
<dbReference type="EMBL" id="JBBWWR010000020">
    <property type="protein sequence ID" value="KAK8940246.1"/>
    <property type="molecule type" value="Genomic_DNA"/>
</dbReference>
<evidence type="ECO:0000313" key="3">
    <source>
        <dbReference type="Proteomes" id="UP001412067"/>
    </source>
</evidence>
<name>A0ABR2LGR7_9ASPA</name>
<comment type="caution">
    <text evidence="2">The sequence shown here is derived from an EMBL/GenBank/DDBJ whole genome shotgun (WGS) entry which is preliminary data.</text>
</comment>
<organism evidence="2 3">
    <name type="scientific">Platanthera guangdongensis</name>
    <dbReference type="NCBI Taxonomy" id="2320717"/>
    <lineage>
        <taxon>Eukaryota</taxon>
        <taxon>Viridiplantae</taxon>
        <taxon>Streptophyta</taxon>
        <taxon>Embryophyta</taxon>
        <taxon>Tracheophyta</taxon>
        <taxon>Spermatophyta</taxon>
        <taxon>Magnoliopsida</taxon>
        <taxon>Liliopsida</taxon>
        <taxon>Asparagales</taxon>
        <taxon>Orchidaceae</taxon>
        <taxon>Orchidoideae</taxon>
        <taxon>Orchideae</taxon>
        <taxon>Orchidinae</taxon>
        <taxon>Platanthera</taxon>
    </lineage>
</organism>
<feature type="region of interest" description="Disordered" evidence="1">
    <location>
        <begin position="89"/>
        <end position="114"/>
    </location>
</feature>